<name>A0AB73PP86_ECOLX</name>
<accession>A0AB73PP86</accession>
<evidence type="ECO:0000313" key="1">
    <source>
        <dbReference type="EMBL" id="OZP01720.1"/>
    </source>
</evidence>
<evidence type="ECO:0000313" key="2">
    <source>
        <dbReference type="Proteomes" id="UP000264870"/>
    </source>
</evidence>
<proteinExistence type="predicted"/>
<gene>
    <name evidence="1" type="ORF">CG702_18635</name>
</gene>
<organism evidence="1 2">
    <name type="scientific">Escherichia coli</name>
    <dbReference type="NCBI Taxonomy" id="562"/>
    <lineage>
        <taxon>Bacteria</taxon>
        <taxon>Pseudomonadati</taxon>
        <taxon>Pseudomonadota</taxon>
        <taxon>Gammaproteobacteria</taxon>
        <taxon>Enterobacterales</taxon>
        <taxon>Enterobacteriaceae</taxon>
        <taxon>Escherichia</taxon>
    </lineage>
</organism>
<dbReference type="Proteomes" id="UP000264870">
    <property type="component" value="Unassembled WGS sequence"/>
</dbReference>
<sequence>MRTACNSQATIQIYNADIARDFGTRGIFSINSGFTPVIRRGVVTVNLGAGATVGDGALAFVIDDGLVAVNLDTHGLRIGDGHGALVIHRRAVAGDINPVTAAADIQIAVLDNLPVIAVDFRTGGIFTVNGGFA</sequence>
<protein>
    <submittedName>
        <fullName evidence="1">Uncharacterized protein</fullName>
    </submittedName>
</protein>
<comment type="caution">
    <text evidence="1">The sequence shown here is derived from an EMBL/GenBank/DDBJ whole genome shotgun (WGS) entry which is preliminary data.</text>
</comment>
<reference evidence="1 2" key="1">
    <citation type="submission" date="2017-07" db="EMBL/GenBank/DDBJ databases">
        <authorList>
            <person name="Zhi S."/>
            <person name="Banting G."/>
            <person name="Neumann N."/>
        </authorList>
    </citation>
    <scope>NUCLEOTIDE SEQUENCE [LARGE SCALE GENOMIC DNA]</scope>
    <source>
        <strain evidence="1 2">WW41</strain>
    </source>
</reference>
<feature type="non-terminal residue" evidence="1">
    <location>
        <position position="133"/>
    </location>
</feature>
<dbReference type="EMBL" id="NNAK01000050">
    <property type="protein sequence ID" value="OZP01720.1"/>
    <property type="molecule type" value="Genomic_DNA"/>
</dbReference>
<dbReference type="AlphaFoldDB" id="A0AB73PP86"/>